<evidence type="ECO:0000256" key="3">
    <source>
        <dbReference type="ARBA" id="ARBA00004887"/>
    </source>
</evidence>
<dbReference type="SUPFAM" id="SSF63380">
    <property type="entry name" value="Riboflavin synthase domain-like"/>
    <property type="match status" value="2"/>
</dbReference>
<evidence type="ECO:0000313" key="13">
    <source>
        <dbReference type="EMBL" id="CAB4640147.1"/>
    </source>
</evidence>
<evidence type="ECO:0000256" key="4">
    <source>
        <dbReference type="ARBA" id="ARBA00012827"/>
    </source>
</evidence>
<dbReference type="PANTHER" id="PTHR21098">
    <property type="entry name" value="RIBOFLAVIN SYNTHASE ALPHA CHAIN"/>
    <property type="match status" value="1"/>
</dbReference>
<dbReference type="PANTHER" id="PTHR21098:SF12">
    <property type="entry name" value="RIBOFLAVIN SYNTHASE"/>
    <property type="match status" value="1"/>
</dbReference>
<dbReference type="EMBL" id="CAEZXE010000023">
    <property type="protein sequence ID" value="CAB4672255.1"/>
    <property type="molecule type" value="Genomic_DNA"/>
</dbReference>
<protein>
    <recommendedName>
        <fullName evidence="5">Riboflavin synthase</fullName>
        <ecNumber evidence="4">2.5.1.9</ecNumber>
    </recommendedName>
</protein>
<dbReference type="FunFam" id="2.40.30.20:FF:000004">
    <property type="entry name" value="Riboflavin synthase, alpha subunit"/>
    <property type="match status" value="1"/>
</dbReference>
<dbReference type="Pfam" id="PF00677">
    <property type="entry name" value="Lum_binding"/>
    <property type="match status" value="2"/>
</dbReference>
<dbReference type="CDD" id="cd00402">
    <property type="entry name" value="Riboflavin_synthase_like"/>
    <property type="match status" value="1"/>
</dbReference>
<evidence type="ECO:0000313" key="14">
    <source>
        <dbReference type="EMBL" id="CAB4672255.1"/>
    </source>
</evidence>
<accession>A0A6J6DL24</accession>
<dbReference type="InterPro" id="IPR023366">
    <property type="entry name" value="ATP_synth_asu-like_sf"/>
</dbReference>
<dbReference type="AlphaFoldDB" id="A0A6J6DL24"/>
<evidence type="ECO:0000256" key="2">
    <source>
        <dbReference type="ARBA" id="ARBA00002803"/>
    </source>
</evidence>
<dbReference type="InterPro" id="IPR026017">
    <property type="entry name" value="Lumazine-bd_dom"/>
</dbReference>
<dbReference type="GO" id="GO:0009231">
    <property type="term" value="P:riboflavin biosynthetic process"/>
    <property type="evidence" value="ECO:0007669"/>
    <property type="project" value="UniProtKB-KW"/>
</dbReference>
<reference evidence="11" key="1">
    <citation type="submission" date="2020-05" db="EMBL/GenBank/DDBJ databases">
        <authorList>
            <person name="Chiriac C."/>
            <person name="Salcher M."/>
            <person name="Ghai R."/>
            <person name="Kavagutti S V."/>
        </authorList>
    </citation>
    <scope>NUCLEOTIDE SEQUENCE</scope>
</reference>
<name>A0A6J6DL24_9ZZZZ</name>
<keyword evidence="6" id="KW-0686">Riboflavin biosynthesis</keyword>
<dbReference type="EMBL" id="CAEZTG010000146">
    <property type="protein sequence ID" value="CAB4574667.1"/>
    <property type="molecule type" value="Genomic_DNA"/>
</dbReference>
<proteinExistence type="predicted"/>
<evidence type="ECO:0000313" key="11">
    <source>
        <dbReference type="EMBL" id="CAB4564810.1"/>
    </source>
</evidence>
<dbReference type="PROSITE" id="PS51177">
    <property type="entry name" value="LUMAZINE_BIND"/>
    <property type="match status" value="2"/>
</dbReference>
<dbReference type="NCBIfam" id="TIGR00187">
    <property type="entry name" value="ribE"/>
    <property type="match status" value="1"/>
</dbReference>
<comment type="pathway">
    <text evidence="3">Cofactor biosynthesis; riboflavin biosynthesis; riboflavin from 2-hydroxy-3-oxobutyl phosphate and 5-amino-6-(D-ribitylamino)uracil: step 2/2.</text>
</comment>
<dbReference type="EC" id="2.5.1.9" evidence="4"/>
<evidence type="ECO:0000256" key="7">
    <source>
        <dbReference type="ARBA" id="ARBA00022679"/>
    </source>
</evidence>
<dbReference type="EMBL" id="CAEZTR010000004">
    <property type="protein sequence ID" value="CAB4564810.1"/>
    <property type="molecule type" value="Genomic_DNA"/>
</dbReference>
<keyword evidence="7" id="KW-0808">Transferase</keyword>
<feature type="domain" description="Lumazine-binding" evidence="9">
    <location>
        <begin position="1"/>
        <end position="94"/>
    </location>
</feature>
<dbReference type="EMBL" id="CAEZVV010000021">
    <property type="protein sequence ID" value="CAB4640147.1"/>
    <property type="molecule type" value="Genomic_DNA"/>
</dbReference>
<evidence type="ECO:0000256" key="5">
    <source>
        <dbReference type="ARBA" id="ARBA00013950"/>
    </source>
</evidence>
<dbReference type="InterPro" id="IPR017938">
    <property type="entry name" value="Riboflavin_synthase-like_b-brl"/>
</dbReference>
<gene>
    <name evidence="10" type="ORF">UFOPK1495_00494</name>
    <name evidence="12" type="ORF">UFOPK1603_01379</name>
    <name evidence="11" type="ORF">UFOPK1711_00139</name>
    <name evidence="13" type="ORF">UFOPK2143_00573</name>
    <name evidence="14" type="ORF">UFOPK2350_00422</name>
</gene>
<dbReference type="NCBIfam" id="NF006767">
    <property type="entry name" value="PRK09289.1"/>
    <property type="match status" value="1"/>
</dbReference>
<evidence type="ECO:0000256" key="6">
    <source>
        <dbReference type="ARBA" id="ARBA00022619"/>
    </source>
</evidence>
<dbReference type="GO" id="GO:0004746">
    <property type="term" value="F:riboflavin synthase activity"/>
    <property type="evidence" value="ECO:0007669"/>
    <property type="project" value="UniProtKB-EC"/>
</dbReference>
<dbReference type="InterPro" id="IPR001783">
    <property type="entry name" value="Lumazine-bd"/>
</dbReference>
<evidence type="ECO:0000313" key="10">
    <source>
        <dbReference type="EMBL" id="CAB4545751.1"/>
    </source>
</evidence>
<dbReference type="PIRSF" id="PIRSF000498">
    <property type="entry name" value="Riboflavin_syn_A"/>
    <property type="match status" value="1"/>
</dbReference>
<keyword evidence="8" id="KW-0677">Repeat</keyword>
<comment type="function">
    <text evidence="2">Catalyzes the dismutation of two molecules of 6,7-dimethyl-8-ribityllumazine, resulting in the formation of riboflavin and 5-amino-6-(D-ribitylamino)uracil.</text>
</comment>
<evidence type="ECO:0000313" key="12">
    <source>
        <dbReference type="EMBL" id="CAB4574667.1"/>
    </source>
</evidence>
<sequence>MFTGIVEELGTVATRDGSRLRINCSNVLDGASIGDSTAVNGCCLTIVAFDAAAGWWEADVSDETFNRTNLGALSAGDPVNLERPVRLEDRLGGHLVQGHVDAVGEVVVGVPDLQVRMPSNLLRYVVEKGSITVDGISLTVVKPLDDGFTVAVIPHTSAVTTLGHKGPGSPVNLEVDVMAKYTERLIEAQLASLTRSEED</sequence>
<dbReference type="EMBL" id="CAEZSU010000037">
    <property type="protein sequence ID" value="CAB4545751.1"/>
    <property type="molecule type" value="Genomic_DNA"/>
</dbReference>
<comment type="catalytic activity">
    <reaction evidence="1">
        <text>2 6,7-dimethyl-8-(1-D-ribityl)lumazine + H(+) = 5-amino-6-(D-ribitylamino)uracil + riboflavin</text>
        <dbReference type="Rhea" id="RHEA:20772"/>
        <dbReference type="ChEBI" id="CHEBI:15378"/>
        <dbReference type="ChEBI" id="CHEBI:15934"/>
        <dbReference type="ChEBI" id="CHEBI:57986"/>
        <dbReference type="ChEBI" id="CHEBI:58201"/>
        <dbReference type="EC" id="2.5.1.9"/>
    </reaction>
</comment>
<evidence type="ECO:0000256" key="1">
    <source>
        <dbReference type="ARBA" id="ARBA00000968"/>
    </source>
</evidence>
<feature type="domain" description="Lumazine-binding" evidence="9">
    <location>
        <begin position="95"/>
        <end position="186"/>
    </location>
</feature>
<evidence type="ECO:0000256" key="8">
    <source>
        <dbReference type="ARBA" id="ARBA00022737"/>
    </source>
</evidence>
<dbReference type="Gene3D" id="2.40.30.20">
    <property type="match status" value="2"/>
</dbReference>
<evidence type="ECO:0000259" key="9">
    <source>
        <dbReference type="PROSITE" id="PS51177"/>
    </source>
</evidence>
<organism evidence="11">
    <name type="scientific">freshwater metagenome</name>
    <dbReference type="NCBI Taxonomy" id="449393"/>
    <lineage>
        <taxon>unclassified sequences</taxon>
        <taxon>metagenomes</taxon>
        <taxon>ecological metagenomes</taxon>
    </lineage>
</organism>